<protein>
    <recommendedName>
        <fullName evidence="4">Maltose/galactoside acetyltransferase domain-containing protein</fullName>
    </recommendedName>
</protein>
<dbReference type="GeneID" id="33554716"/>
<evidence type="ECO:0000256" key="3">
    <source>
        <dbReference type="SAM" id="MobiDB-lite"/>
    </source>
</evidence>
<evidence type="ECO:0000259" key="4">
    <source>
        <dbReference type="Pfam" id="PF12464"/>
    </source>
</evidence>
<dbReference type="InParanoid" id="A0A1Y1UDY4"/>
<dbReference type="InterPro" id="IPR024688">
    <property type="entry name" value="Mac_dom"/>
</dbReference>
<evidence type="ECO:0000313" key="5">
    <source>
        <dbReference type="EMBL" id="ORX36248.1"/>
    </source>
</evidence>
<dbReference type="AlphaFoldDB" id="A0A1Y1UDY4"/>
<feature type="region of interest" description="Disordered" evidence="3">
    <location>
        <begin position="1"/>
        <end position="31"/>
    </location>
</feature>
<reference evidence="5 6" key="1">
    <citation type="submission" date="2017-03" db="EMBL/GenBank/DDBJ databases">
        <title>Widespread Adenine N6-methylation of Active Genes in Fungi.</title>
        <authorList>
            <consortium name="DOE Joint Genome Institute"/>
            <person name="Mondo S.J."/>
            <person name="Dannebaum R.O."/>
            <person name="Kuo R.C."/>
            <person name="Louie K.B."/>
            <person name="Bewick A.J."/>
            <person name="Labutti K."/>
            <person name="Haridas S."/>
            <person name="Kuo A."/>
            <person name="Salamov A."/>
            <person name="Ahrendt S.R."/>
            <person name="Lau R."/>
            <person name="Bowen B.P."/>
            <person name="Lipzen A."/>
            <person name="Sullivan W."/>
            <person name="Andreopoulos W.B."/>
            <person name="Clum A."/>
            <person name="Lindquist E."/>
            <person name="Daum C."/>
            <person name="Northen T.R."/>
            <person name="Ramamoorthy G."/>
            <person name="Schmitz R.J."/>
            <person name="Gryganskyi A."/>
            <person name="Culley D."/>
            <person name="Magnuson J."/>
            <person name="James T.Y."/>
            <person name="O'Malley M.A."/>
            <person name="Stajich J.E."/>
            <person name="Spatafora J.W."/>
            <person name="Visel A."/>
            <person name="Grigoriev I.V."/>
        </authorList>
    </citation>
    <scope>NUCLEOTIDE SEQUENCE [LARGE SCALE GENOMIC DNA]</scope>
    <source>
        <strain evidence="5 6">NRRL Y-17943</strain>
    </source>
</reference>
<accession>A0A1Y1UDY4</accession>
<dbReference type="Pfam" id="PF12464">
    <property type="entry name" value="Mac"/>
    <property type="match status" value="1"/>
</dbReference>
<comment type="similarity">
    <text evidence="1">Belongs to the transferase hexapeptide repeat family.</text>
</comment>
<dbReference type="Proteomes" id="UP000193218">
    <property type="component" value="Unassembled WGS sequence"/>
</dbReference>
<feature type="domain" description="Maltose/galactoside acetyltransferase" evidence="4">
    <location>
        <begin position="43"/>
        <end position="87"/>
    </location>
</feature>
<evidence type="ECO:0000256" key="2">
    <source>
        <dbReference type="ARBA" id="ARBA00022679"/>
    </source>
</evidence>
<evidence type="ECO:0000313" key="6">
    <source>
        <dbReference type="Proteomes" id="UP000193218"/>
    </source>
</evidence>
<organism evidence="5 6">
    <name type="scientific">Kockovaella imperatae</name>
    <dbReference type="NCBI Taxonomy" id="4999"/>
    <lineage>
        <taxon>Eukaryota</taxon>
        <taxon>Fungi</taxon>
        <taxon>Dikarya</taxon>
        <taxon>Basidiomycota</taxon>
        <taxon>Agaricomycotina</taxon>
        <taxon>Tremellomycetes</taxon>
        <taxon>Tremellales</taxon>
        <taxon>Cuniculitremaceae</taxon>
        <taxon>Kockovaella</taxon>
    </lineage>
</organism>
<gene>
    <name evidence="5" type="ORF">BD324DRAFT_483139</name>
</gene>
<name>A0A1Y1UDY4_9TREE</name>
<dbReference type="GO" id="GO:0016407">
    <property type="term" value="F:acetyltransferase activity"/>
    <property type="evidence" value="ECO:0007669"/>
    <property type="project" value="InterPro"/>
</dbReference>
<dbReference type="RefSeq" id="XP_021870349.1">
    <property type="nucleotide sequence ID" value="XM_022012908.1"/>
</dbReference>
<keyword evidence="2" id="KW-0808">Transferase</keyword>
<comment type="caution">
    <text evidence="5">The sequence shown here is derived from an EMBL/GenBank/DDBJ whole genome shotgun (WGS) entry which is preliminary data.</text>
</comment>
<proteinExistence type="inferred from homology"/>
<sequence length="163" mass="18423">MSANGPSSAPAGNRFVPDSPALTELPTAHPPLKEGETLDEFNKMISGEPYIAVDPFLMRVRGWCVDKCETYNANGLDEKDRLALFSDWVSLTVKHPKNHTEGVFVMKPFTCEYVRLQHQVWERDLSWTGMYIDRRGADLHWLPLDARGQRSDLHTHPSPFAGS</sequence>
<keyword evidence="6" id="KW-1185">Reference proteome</keyword>
<dbReference type="EMBL" id="NBSH01000008">
    <property type="protein sequence ID" value="ORX36248.1"/>
    <property type="molecule type" value="Genomic_DNA"/>
</dbReference>
<evidence type="ECO:0000256" key="1">
    <source>
        <dbReference type="ARBA" id="ARBA00007274"/>
    </source>
</evidence>